<name>A0A081B7M3_9HYPH</name>
<dbReference type="STRING" id="1333998.M2A_0540"/>
<dbReference type="Pfam" id="PF00364">
    <property type="entry name" value="Biotin_lipoyl"/>
    <property type="match status" value="1"/>
</dbReference>
<evidence type="ECO:0000259" key="2">
    <source>
        <dbReference type="PROSITE" id="PS50968"/>
    </source>
</evidence>
<dbReference type="InterPro" id="IPR011053">
    <property type="entry name" value="Single_hybrid_motif"/>
</dbReference>
<sequence length="74" mass="8289">MADIEVRSEITGKVWKIEVKTGERVEEDEPILILESMKMEIPVAAPKSGKLVKLLVAEEDPVEEDQVVAILEED</sequence>
<keyword evidence="1" id="KW-0092">Biotin</keyword>
<dbReference type="EMBL" id="BBIO01000002">
    <property type="protein sequence ID" value="GAK44041.1"/>
    <property type="molecule type" value="Genomic_DNA"/>
</dbReference>
<dbReference type="RefSeq" id="WP_045442646.1">
    <property type="nucleotide sequence ID" value="NZ_BBIO01000002.1"/>
</dbReference>
<proteinExistence type="predicted"/>
<keyword evidence="4" id="KW-1185">Reference proteome</keyword>
<dbReference type="eggNOG" id="COG4770">
    <property type="taxonomic scope" value="Bacteria"/>
</dbReference>
<dbReference type="Gene3D" id="2.40.50.100">
    <property type="match status" value="1"/>
</dbReference>
<dbReference type="SUPFAM" id="SSF51230">
    <property type="entry name" value="Single hybrid motif"/>
    <property type="match status" value="1"/>
</dbReference>
<protein>
    <submittedName>
        <fullName evidence="3">Biotin/lipoyl attachment domain-containing protein</fullName>
    </submittedName>
</protein>
<dbReference type="AlphaFoldDB" id="A0A081B7M3"/>
<evidence type="ECO:0000313" key="3">
    <source>
        <dbReference type="EMBL" id="GAK44041.1"/>
    </source>
</evidence>
<dbReference type="PROSITE" id="PS50968">
    <property type="entry name" value="BIOTINYL_LIPOYL"/>
    <property type="match status" value="1"/>
</dbReference>
<reference evidence="3 4" key="1">
    <citation type="submission" date="2014-07" db="EMBL/GenBank/DDBJ databases">
        <title>Tepidicaulis marinum gen. nov., sp. nov., a novel marine bacterium denitrifying nitrate to nitrous oxide strictly under microaerobic conditions.</title>
        <authorList>
            <person name="Takeuchi M."/>
            <person name="Yamagishi T."/>
            <person name="Kamagata Y."/>
            <person name="Oshima K."/>
            <person name="Hattori M."/>
            <person name="Katayama T."/>
            <person name="Hanada S."/>
            <person name="Tamaki H."/>
            <person name="Marumo K."/>
            <person name="Maeda H."/>
            <person name="Nedachi M."/>
            <person name="Iwasaki W."/>
            <person name="Suwa Y."/>
            <person name="Sakata S."/>
        </authorList>
    </citation>
    <scope>NUCLEOTIDE SEQUENCE [LARGE SCALE GENOMIC DNA]</scope>
    <source>
        <strain evidence="3 4">MA2</strain>
    </source>
</reference>
<evidence type="ECO:0000313" key="4">
    <source>
        <dbReference type="Proteomes" id="UP000028702"/>
    </source>
</evidence>
<dbReference type="FunFam" id="2.40.50.100:FF:000003">
    <property type="entry name" value="Acetyl-CoA carboxylase biotin carboxyl carrier protein"/>
    <property type="match status" value="1"/>
</dbReference>
<dbReference type="Proteomes" id="UP000028702">
    <property type="component" value="Unassembled WGS sequence"/>
</dbReference>
<dbReference type="InterPro" id="IPR000089">
    <property type="entry name" value="Biotin_lipoyl"/>
</dbReference>
<dbReference type="PANTHER" id="PTHR45266">
    <property type="entry name" value="OXALOACETATE DECARBOXYLASE ALPHA CHAIN"/>
    <property type="match status" value="1"/>
</dbReference>
<dbReference type="InterPro" id="IPR050709">
    <property type="entry name" value="Biotin_Carboxyl_Carrier/Decarb"/>
</dbReference>
<feature type="domain" description="Lipoyl-binding" evidence="2">
    <location>
        <begin position="1"/>
        <end position="72"/>
    </location>
</feature>
<comment type="caution">
    <text evidence="3">The sequence shown here is derived from an EMBL/GenBank/DDBJ whole genome shotgun (WGS) entry which is preliminary data.</text>
</comment>
<evidence type="ECO:0000256" key="1">
    <source>
        <dbReference type="ARBA" id="ARBA00023267"/>
    </source>
</evidence>
<accession>A0A081B7M3</accession>
<organism evidence="3 4">
    <name type="scientific">Tepidicaulis marinus</name>
    <dbReference type="NCBI Taxonomy" id="1333998"/>
    <lineage>
        <taxon>Bacteria</taxon>
        <taxon>Pseudomonadati</taxon>
        <taxon>Pseudomonadota</taxon>
        <taxon>Alphaproteobacteria</taxon>
        <taxon>Hyphomicrobiales</taxon>
        <taxon>Parvibaculaceae</taxon>
        <taxon>Tepidicaulis</taxon>
    </lineage>
</organism>
<gene>
    <name evidence="3" type="ORF">M2A_0540</name>
</gene>
<dbReference type="PANTHER" id="PTHR45266:SF3">
    <property type="entry name" value="OXALOACETATE DECARBOXYLASE ALPHA CHAIN"/>
    <property type="match status" value="1"/>
</dbReference>
<dbReference type="CDD" id="cd06850">
    <property type="entry name" value="biotinyl_domain"/>
    <property type="match status" value="1"/>
</dbReference>